<dbReference type="RefSeq" id="WP_133815826.1">
    <property type="nucleotide sequence ID" value="NZ_CAWPIF010000053.1"/>
</dbReference>
<proteinExistence type="predicted"/>
<name>A0ABX0GKH7_9GAMM</name>
<sequence>MPEHQISPHLRPSSVITPPSLRRHIVELAEKKAKMLVSIIKLKRYHGLSNEELEHVMKMACELSK</sequence>
<gene>
    <name evidence="1" type="ORF">C5471_19280</name>
</gene>
<evidence type="ECO:0000313" key="2">
    <source>
        <dbReference type="Proteomes" id="UP000697802"/>
    </source>
</evidence>
<organism evidence="1 2">
    <name type="scientific">Photorhabdus tasmaniensis</name>
    <dbReference type="NCBI Taxonomy" id="1004159"/>
    <lineage>
        <taxon>Bacteria</taxon>
        <taxon>Pseudomonadati</taxon>
        <taxon>Pseudomonadota</taxon>
        <taxon>Gammaproteobacteria</taxon>
        <taxon>Enterobacterales</taxon>
        <taxon>Morganellaceae</taxon>
        <taxon>Photorhabdus</taxon>
    </lineage>
</organism>
<dbReference type="EMBL" id="PUJU01000053">
    <property type="protein sequence ID" value="NHB89725.1"/>
    <property type="molecule type" value="Genomic_DNA"/>
</dbReference>
<dbReference type="Proteomes" id="UP000697802">
    <property type="component" value="Unassembled WGS sequence"/>
</dbReference>
<reference evidence="1 2" key="1">
    <citation type="submission" date="2018-02" db="EMBL/GenBank/DDBJ databases">
        <authorList>
            <person name="Machado R.A."/>
        </authorList>
    </citation>
    <scope>NUCLEOTIDE SEQUENCE [LARGE SCALE GENOMIC DNA]</scope>
    <source>
        <strain evidence="1 2">T327</strain>
    </source>
</reference>
<keyword evidence="2" id="KW-1185">Reference proteome</keyword>
<comment type="caution">
    <text evidence="1">The sequence shown here is derived from an EMBL/GenBank/DDBJ whole genome shotgun (WGS) entry which is preliminary data.</text>
</comment>
<evidence type="ECO:0000313" key="1">
    <source>
        <dbReference type="EMBL" id="NHB89725.1"/>
    </source>
</evidence>
<accession>A0ABX0GKH7</accession>
<protein>
    <submittedName>
        <fullName evidence="1">Uncharacterized protein</fullName>
    </submittedName>
</protein>